<proteinExistence type="predicted"/>
<keyword evidence="2" id="KW-1185">Reference proteome</keyword>
<comment type="caution">
    <text evidence="1">The sequence shown here is derived from an EMBL/GenBank/DDBJ whole genome shotgun (WGS) entry which is preliminary data.</text>
</comment>
<name>A0ACC4DUY2_PURLI</name>
<gene>
    <name evidence="1" type="ORF">ACCO45_005274</name>
</gene>
<organism evidence="1 2">
    <name type="scientific">Purpureocillium lilacinum</name>
    <name type="common">Paecilomyces lilacinus</name>
    <dbReference type="NCBI Taxonomy" id="33203"/>
    <lineage>
        <taxon>Eukaryota</taxon>
        <taxon>Fungi</taxon>
        <taxon>Dikarya</taxon>
        <taxon>Ascomycota</taxon>
        <taxon>Pezizomycotina</taxon>
        <taxon>Sordariomycetes</taxon>
        <taxon>Hypocreomycetidae</taxon>
        <taxon>Hypocreales</taxon>
        <taxon>Ophiocordycipitaceae</taxon>
        <taxon>Purpureocillium</taxon>
    </lineage>
</organism>
<evidence type="ECO:0000313" key="2">
    <source>
        <dbReference type="Proteomes" id="UP001638806"/>
    </source>
</evidence>
<sequence>MQPRLNEYTPTNLFTNKARTCKGATYSKRRPPSLILGRLVQHSHTGIIFASHRRRLASSPTAKSTCWETIGVVA</sequence>
<accession>A0ACC4DUY2</accession>
<reference evidence="1" key="1">
    <citation type="submission" date="2024-12" db="EMBL/GenBank/DDBJ databases">
        <title>Comparative genomics and development of molecular markers within Purpureocillium lilacinum and among Purpureocillium species.</title>
        <authorList>
            <person name="Yeh Z.-Y."/>
            <person name="Ni N.-T."/>
            <person name="Lo P.-H."/>
            <person name="Mushyakhwo K."/>
            <person name="Lin C.-F."/>
            <person name="Nai Y.-S."/>
        </authorList>
    </citation>
    <scope>NUCLEOTIDE SEQUENCE</scope>
    <source>
        <strain evidence="1">NCHU-NPUST-175</strain>
    </source>
</reference>
<protein>
    <submittedName>
        <fullName evidence="1">Uncharacterized protein</fullName>
    </submittedName>
</protein>
<evidence type="ECO:0000313" key="1">
    <source>
        <dbReference type="EMBL" id="KAL3960157.1"/>
    </source>
</evidence>
<dbReference type="EMBL" id="JBGNUJ010000004">
    <property type="protein sequence ID" value="KAL3960157.1"/>
    <property type="molecule type" value="Genomic_DNA"/>
</dbReference>
<dbReference type="Proteomes" id="UP001638806">
    <property type="component" value="Unassembled WGS sequence"/>
</dbReference>